<evidence type="ECO:0000256" key="1">
    <source>
        <dbReference type="SAM" id="MobiDB-lite"/>
    </source>
</evidence>
<feature type="compositionally biased region" description="Polar residues" evidence="1">
    <location>
        <begin position="93"/>
        <end position="115"/>
    </location>
</feature>
<feature type="compositionally biased region" description="Polar residues" evidence="1">
    <location>
        <begin position="29"/>
        <end position="42"/>
    </location>
</feature>
<organism evidence="2 3">
    <name type="scientific">Puccinia coronata f. sp. avenae</name>
    <dbReference type="NCBI Taxonomy" id="200324"/>
    <lineage>
        <taxon>Eukaryota</taxon>
        <taxon>Fungi</taxon>
        <taxon>Dikarya</taxon>
        <taxon>Basidiomycota</taxon>
        <taxon>Pucciniomycotina</taxon>
        <taxon>Pucciniomycetes</taxon>
        <taxon>Pucciniales</taxon>
        <taxon>Pucciniaceae</taxon>
        <taxon>Puccinia</taxon>
    </lineage>
</organism>
<dbReference type="PANTHER" id="PTHR33246:SF51">
    <property type="entry name" value="MYB_SANT-LIKE DOMAIN-CONTAINING PROTEIN"/>
    <property type="match status" value="1"/>
</dbReference>
<feature type="compositionally biased region" description="Polar residues" evidence="1">
    <location>
        <begin position="1"/>
        <end position="18"/>
    </location>
</feature>
<dbReference type="PANTHER" id="PTHR33246">
    <property type="entry name" value="CCHC-TYPE DOMAIN-CONTAINING PROTEIN"/>
    <property type="match status" value="1"/>
</dbReference>
<sequence>MEMDIDQTQVGTQNSNASIGVPPAPPPSLNKSQDTASSTSQGTRRKRRTKVELAKALANPNDPYKGPRKRGKSTRGKGRTPQSSLGSQSQSSMRAQTQATRSTNGESPSATPSYLSGQTNQSSQINQSSQDVSLSTQESTRQFTRSDYEHICSYLEDEENFKQIFGSGSQTSRLDTYKNKYRKAKDFERNTGAGIEEQEGFASLKQKLEAICPCYDQMDSLFKEKANITAMRCLDSTSGTGIHSIGENELDDGVGNPVPLESQDSEAAAAQDRSQPWSNWMETQETPRANRTANWADDVSAEEIVMPSCLILGTLTNSGDVAQSQPQATPTAASQSPATDTNSPNEQVRSALQDAPSAQSPGTGFTTQNEQVPASSQGSTSGTAPAAPRNLVPNMHRVSSRQSAVSSVSSVSSVQSSSVQSSVSAPTGKSSGLTAAYEASSMKKLTFMQSQLELDSKRYELEVQARLDEKEERKAEREELRQDRLAANEERKAEHEEFRQERALDRADRAADRQHQREERAEDRAEQRAIREFQEKERQERIKVASEWLRQGHSASEIQLMLQSTFGS</sequence>
<feature type="compositionally biased region" description="Basic residues" evidence="1">
    <location>
        <begin position="66"/>
        <end position="78"/>
    </location>
</feature>
<feature type="compositionally biased region" description="Low complexity" evidence="1">
    <location>
        <begin position="116"/>
        <end position="130"/>
    </location>
</feature>
<feature type="compositionally biased region" description="Polar residues" evidence="1">
    <location>
        <begin position="131"/>
        <end position="141"/>
    </location>
</feature>
<comment type="caution">
    <text evidence="2">The sequence shown here is derived from an EMBL/GenBank/DDBJ whole genome shotgun (WGS) entry which is preliminary data.</text>
</comment>
<accession>A0A2N5UQL2</accession>
<feature type="compositionally biased region" description="Polar residues" evidence="1">
    <location>
        <begin position="272"/>
        <end position="293"/>
    </location>
</feature>
<protein>
    <submittedName>
        <fullName evidence="2">Uncharacterized protein</fullName>
    </submittedName>
</protein>
<evidence type="ECO:0000313" key="3">
    <source>
        <dbReference type="Proteomes" id="UP000235392"/>
    </source>
</evidence>
<dbReference type="Proteomes" id="UP000235392">
    <property type="component" value="Unassembled WGS sequence"/>
</dbReference>
<reference evidence="2 3" key="1">
    <citation type="submission" date="2017-11" db="EMBL/GenBank/DDBJ databases">
        <title>De novo assembly and phasing of dikaryotic genomes from two isolates of Puccinia coronata f. sp. avenae, the causal agent of oat crown rust.</title>
        <authorList>
            <person name="Miller M.E."/>
            <person name="Zhang Y."/>
            <person name="Omidvar V."/>
            <person name="Sperschneider J."/>
            <person name="Schwessinger B."/>
            <person name="Raley C."/>
            <person name="Palmer J.M."/>
            <person name="Garnica D."/>
            <person name="Upadhyaya N."/>
            <person name="Rathjen J."/>
            <person name="Taylor J.M."/>
            <person name="Park R.F."/>
            <person name="Dodds P.N."/>
            <person name="Hirsch C.D."/>
            <person name="Kianian S.F."/>
            <person name="Figueroa M."/>
        </authorList>
    </citation>
    <scope>NUCLEOTIDE SEQUENCE [LARGE SCALE GENOMIC DNA]</scope>
    <source>
        <strain evidence="2">12SD80</strain>
    </source>
</reference>
<evidence type="ECO:0000313" key="2">
    <source>
        <dbReference type="EMBL" id="PLW40054.1"/>
    </source>
</evidence>
<name>A0A2N5UQL2_9BASI</name>
<proteinExistence type="predicted"/>
<dbReference type="AlphaFoldDB" id="A0A2N5UQL2"/>
<dbReference type="EMBL" id="PGCI01000107">
    <property type="protein sequence ID" value="PLW40054.1"/>
    <property type="molecule type" value="Genomic_DNA"/>
</dbReference>
<feature type="compositionally biased region" description="Low complexity" evidence="1">
    <location>
        <begin position="79"/>
        <end position="92"/>
    </location>
</feature>
<feature type="region of interest" description="Disordered" evidence="1">
    <location>
        <begin position="1"/>
        <end position="141"/>
    </location>
</feature>
<feature type="compositionally biased region" description="Polar residues" evidence="1">
    <location>
        <begin position="340"/>
        <end position="383"/>
    </location>
</feature>
<feature type="compositionally biased region" description="Low complexity" evidence="1">
    <location>
        <begin position="322"/>
        <end position="339"/>
    </location>
</feature>
<feature type="region of interest" description="Disordered" evidence="1">
    <location>
        <begin position="321"/>
        <end position="433"/>
    </location>
</feature>
<feature type="region of interest" description="Disordered" evidence="1">
    <location>
        <begin position="465"/>
        <end position="537"/>
    </location>
</feature>
<feature type="region of interest" description="Disordered" evidence="1">
    <location>
        <begin position="244"/>
        <end position="293"/>
    </location>
</feature>
<gene>
    <name evidence="2" type="ORF">PCASD_11772</name>
</gene>
<feature type="compositionally biased region" description="Low complexity" evidence="1">
    <location>
        <begin position="400"/>
        <end position="425"/>
    </location>
</feature>